<dbReference type="RefSeq" id="WP_227424762.1">
    <property type="nucleotide sequence ID" value="NZ_CP071868.1"/>
</dbReference>
<protein>
    <submittedName>
        <fullName evidence="2">Uncharacterized protein</fullName>
    </submittedName>
</protein>
<gene>
    <name evidence="2" type="ORF">J4E96_05420</name>
</gene>
<name>A0A8A4ZEM2_9MICO</name>
<dbReference type="EMBL" id="CP071868">
    <property type="protein sequence ID" value="QTE30430.1"/>
    <property type="molecule type" value="Genomic_DNA"/>
</dbReference>
<evidence type="ECO:0000256" key="1">
    <source>
        <dbReference type="SAM" id="Coils"/>
    </source>
</evidence>
<evidence type="ECO:0000313" key="2">
    <source>
        <dbReference type="EMBL" id="QTE30430.1"/>
    </source>
</evidence>
<keyword evidence="3" id="KW-1185">Reference proteome</keyword>
<reference evidence="2" key="1">
    <citation type="submission" date="2021-03" db="EMBL/GenBank/DDBJ databases">
        <title>Pengzhenrongella sicca gen. nov., sp. nov., a new member of suborder Micrococcineae isolated from High-Arctic tundra soil.</title>
        <authorList>
            <person name="Peng F."/>
        </authorList>
    </citation>
    <scope>NUCLEOTIDE SEQUENCE</scope>
    <source>
        <strain evidence="2">LRZ-2</strain>
    </source>
</reference>
<evidence type="ECO:0000313" key="3">
    <source>
        <dbReference type="Proteomes" id="UP000663937"/>
    </source>
</evidence>
<keyword evidence="1" id="KW-0175">Coiled coil</keyword>
<sequence>MNENAAIGICLRCALPIPTMGEDGLVYRFCGHRCRMLMEDWWEWRDKKAKRNVRDAQAQRERAARSLARADKLERAAEALRAQFHPGDVMAELAAL</sequence>
<dbReference type="Proteomes" id="UP000663937">
    <property type="component" value="Chromosome"/>
</dbReference>
<accession>A0A8A4ZEM2</accession>
<proteinExistence type="predicted"/>
<dbReference type="AlphaFoldDB" id="A0A8A4ZEM2"/>
<feature type="coiled-coil region" evidence="1">
    <location>
        <begin position="53"/>
        <end position="83"/>
    </location>
</feature>
<organism evidence="2 3">
    <name type="scientific">Pengzhenrongella sicca</name>
    <dbReference type="NCBI Taxonomy" id="2819238"/>
    <lineage>
        <taxon>Bacteria</taxon>
        <taxon>Bacillati</taxon>
        <taxon>Actinomycetota</taxon>
        <taxon>Actinomycetes</taxon>
        <taxon>Micrococcales</taxon>
        <taxon>Pengzhenrongella</taxon>
    </lineage>
</organism>
<dbReference type="KEGG" id="psic:J4E96_05420"/>